<evidence type="ECO:0000313" key="3">
    <source>
        <dbReference type="Proteomes" id="UP000663845"/>
    </source>
</evidence>
<dbReference type="PANTHER" id="PTHR13800:SF1">
    <property type="entry name" value="TRANSIENT RECEPTOR POTENTIAL CATION CHANNEL TRPM"/>
    <property type="match status" value="1"/>
</dbReference>
<dbReference type="InterPro" id="IPR050927">
    <property type="entry name" value="TRPM"/>
</dbReference>
<proteinExistence type="predicted"/>
<comment type="caution">
    <text evidence="2">The sequence shown here is derived from an EMBL/GenBank/DDBJ whole genome shotgun (WGS) entry which is preliminary data.</text>
</comment>
<dbReference type="GO" id="GO:0005261">
    <property type="term" value="F:monoatomic cation channel activity"/>
    <property type="evidence" value="ECO:0007669"/>
    <property type="project" value="TreeGrafter"/>
</dbReference>
<organism evidence="2 3">
    <name type="scientific">Adineta steineri</name>
    <dbReference type="NCBI Taxonomy" id="433720"/>
    <lineage>
        <taxon>Eukaryota</taxon>
        <taxon>Metazoa</taxon>
        <taxon>Spiralia</taxon>
        <taxon>Gnathifera</taxon>
        <taxon>Rotifera</taxon>
        <taxon>Eurotatoria</taxon>
        <taxon>Bdelloidea</taxon>
        <taxon>Adinetida</taxon>
        <taxon>Adinetidae</taxon>
        <taxon>Adineta</taxon>
    </lineage>
</organism>
<dbReference type="GO" id="GO:0030001">
    <property type="term" value="P:metal ion transport"/>
    <property type="evidence" value="ECO:0007669"/>
    <property type="project" value="TreeGrafter"/>
</dbReference>
<feature type="domain" description="TRPM SLOG" evidence="1">
    <location>
        <begin position="52"/>
        <end position="189"/>
    </location>
</feature>
<dbReference type="AlphaFoldDB" id="A0A813TMB5"/>
<gene>
    <name evidence="2" type="ORF">JYZ213_LOCUS5786</name>
</gene>
<protein>
    <recommendedName>
        <fullName evidence="1">TRPM SLOG domain-containing protein</fullName>
    </recommendedName>
</protein>
<feature type="domain" description="TRPM SLOG" evidence="1">
    <location>
        <begin position="204"/>
        <end position="300"/>
    </location>
</feature>
<dbReference type="GO" id="GO:0005886">
    <property type="term" value="C:plasma membrane"/>
    <property type="evidence" value="ECO:0007669"/>
    <property type="project" value="TreeGrafter"/>
</dbReference>
<dbReference type="InterPro" id="IPR041491">
    <property type="entry name" value="TRPM_SLOG"/>
</dbReference>
<dbReference type="Pfam" id="PF18139">
    <property type="entry name" value="LSDAT_euk"/>
    <property type="match status" value="2"/>
</dbReference>
<sequence length="335" mass="38355">MATEIAQRMRFVKQAVDALPIRSYNLPDVATQQYGFMKYDENELDSNTRLSQYIRLNLETNAETVVKFMQQGWRLPTPDLIISITGGAKQFDMSARLRKIFQRGLVAAAVTTNAWLITAGTNTGVVKEVGEALNNYRYKNRKHGLDVPCIGIGSWGYTAGNEQLDDQPNLNSTNMSGLKSTRSFTRQNQNQTLHAVRMDIADEYCVKNYVVKEKKKKQCDLEPNHTHFLLFDDGLVKPENVLPLRAEIEKYSRKINTDTKTEEATAETLLPIVMVLVEGGPSSIKTICQALESNTPVVVIKQWNIRKYWFKRRRLVRLQEASQKHDFDFLKFRDN</sequence>
<dbReference type="PANTHER" id="PTHR13800">
    <property type="entry name" value="TRANSIENT RECEPTOR POTENTIAL CATION CHANNEL, SUBFAMILY M, MEMBER 6"/>
    <property type="match status" value="1"/>
</dbReference>
<evidence type="ECO:0000259" key="1">
    <source>
        <dbReference type="Pfam" id="PF18139"/>
    </source>
</evidence>
<accession>A0A813TMB5</accession>
<name>A0A813TMB5_9BILA</name>
<dbReference type="EMBL" id="CAJNOG010000035">
    <property type="protein sequence ID" value="CAF0811166.1"/>
    <property type="molecule type" value="Genomic_DNA"/>
</dbReference>
<reference evidence="2" key="1">
    <citation type="submission" date="2021-02" db="EMBL/GenBank/DDBJ databases">
        <authorList>
            <person name="Nowell W R."/>
        </authorList>
    </citation>
    <scope>NUCLEOTIDE SEQUENCE</scope>
</reference>
<dbReference type="Proteomes" id="UP000663845">
    <property type="component" value="Unassembled WGS sequence"/>
</dbReference>
<evidence type="ECO:0000313" key="2">
    <source>
        <dbReference type="EMBL" id="CAF0811166.1"/>
    </source>
</evidence>